<dbReference type="Pfam" id="PF03734">
    <property type="entry name" value="YkuD"/>
    <property type="match status" value="1"/>
</dbReference>
<keyword evidence="5" id="KW-0961">Cell wall biogenesis/degradation</keyword>
<protein>
    <submittedName>
        <fullName evidence="7">ErfK/YbiS/YcfS/YnhG family protein</fullName>
    </submittedName>
</protein>
<dbReference type="GO" id="GO:0016740">
    <property type="term" value="F:transferase activity"/>
    <property type="evidence" value="ECO:0007669"/>
    <property type="project" value="UniProtKB-KW"/>
</dbReference>
<evidence type="ECO:0000256" key="3">
    <source>
        <dbReference type="ARBA" id="ARBA00022960"/>
    </source>
</evidence>
<keyword evidence="2" id="KW-0808">Transferase</keyword>
<dbReference type="GO" id="GO:0008360">
    <property type="term" value="P:regulation of cell shape"/>
    <property type="evidence" value="ECO:0007669"/>
    <property type="project" value="UniProtKB-KW"/>
</dbReference>
<dbReference type="GO" id="GO:0071555">
    <property type="term" value="P:cell wall organization"/>
    <property type="evidence" value="ECO:0007669"/>
    <property type="project" value="UniProtKB-KW"/>
</dbReference>
<evidence type="ECO:0000256" key="2">
    <source>
        <dbReference type="ARBA" id="ARBA00022679"/>
    </source>
</evidence>
<dbReference type="PANTHER" id="PTHR36699:SF1">
    <property type="entry name" value="L,D-TRANSPEPTIDASE YAFK-RELATED"/>
    <property type="match status" value="1"/>
</dbReference>
<dbReference type="PROSITE" id="PS52029">
    <property type="entry name" value="LD_TPASE"/>
    <property type="match status" value="1"/>
</dbReference>
<dbReference type="UniPathway" id="UPA00219"/>
<proteinExistence type="predicted"/>
<accession>A0A1W1E980</accession>
<name>A0A1W1E980_9ZZZZ</name>
<keyword evidence="3" id="KW-0133">Cell shape</keyword>
<gene>
    <name evidence="7" type="ORF">MNB_SV-4-360</name>
</gene>
<dbReference type="CDD" id="cd16913">
    <property type="entry name" value="YkuD_like"/>
    <property type="match status" value="1"/>
</dbReference>
<comment type="pathway">
    <text evidence="1">Cell wall biogenesis; peptidoglycan biosynthesis.</text>
</comment>
<dbReference type="SUPFAM" id="SSF141523">
    <property type="entry name" value="L,D-transpeptidase catalytic domain-like"/>
    <property type="match status" value="1"/>
</dbReference>
<evidence type="ECO:0000256" key="4">
    <source>
        <dbReference type="ARBA" id="ARBA00022984"/>
    </source>
</evidence>
<keyword evidence="4" id="KW-0573">Peptidoglycan synthesis</keyword>
<dbReference type="EMBL" id="FPIB01000013">
    <property type="protein sequence ID" value="SFV90326.1"/>
    <property type="molecule type" value="Genomic_DNA"/>
</dbReference>
<evidence type="ECO:0000259" key="6">
    <source>
        <dbReference type="PROSITE" id="PS52029"/>
    </source>
</evidence>
<dbReference type="InterPro" id="IPR005490">
    <property type="entry name" value="LD_TPept_cat_dom"/>
</dbReference>
<organism evidence="7">
    <name type="scientific">hydrothermal vent metagenome</name>
    <dbReference type="NCBI Taxonomy" id="652676"/>
    <lineage>
        <taxon>unclassified sequences</taxon>
        <taxon>metagenomes</taxon>
        <taxon>ecological metagenomes</taxon>
    </lineage>
</organism>
<evidence type="ECO:0000313" key="7">
    <source>
        <dbReference type="EMBL" id="SFV90326.1"/>
    </source>
</evidence>
<dbReference type="InterPro" id="IPR038063">
    <property type="entry name" value="Transpep_catalytic_dom"/>
</dbReference>
<dbReference type="Gene3D" id="2.40.440.10">
    <property type="entry name" value="L,D-transpeptidase catalytic domain-like"/>
    <property type="match status" value="1"/>
</dbReference>
<dbReference type="AlphaFoldDB" id="A0A1W1E980"/>
<reference evidence="7" key="1">
    <citation type="submission" date="2016-10" db="EMBL/GenBank/DDBJ databases">
        <authorList>
            <person name="de Groot N.N."/>
        </authorList>
    </citation>
    <scope>NUCLEOTIDE SEQUENCE</scope>
</reference>
<dbReference type="PANTHER" id="PTHR36699">
    <property type="entry name" value="LD-TRANSPEPTIDASE"/>
    <property type="match status" value="1"/>
</dbReference>
<evidence type="ECO:0000256" key="1">
    <source>
        <dbReference type="ARBA" id="ARBA00004752"/>
    </source>
</evidence>
<feature type="domain" description="L,D-TPase catalytic" evidence="6">
    <location>
        <begin position="53"/>
        <end position="191"/>
    </location>
</feature>
<sequence>MYIPHLIPIVLLTVPFLFSACSQPEVKNNRYTLEECKKELLEATDFDESAKIDHIVVVKKERKMYLYRNGKVQASFPVSLGKNPVGQKREKGDYRTPEGTFWIHRKLCSAKYYRSLCISYPRPEDIASAKRRGVDPGGNITIHAQPTWNADGHGDQYTLSHNWTQGCVAVTNSAMRQLWYAVREGIPVTIK</sequence>
<evidence type="ECO:0000256" key="5">
    <source>
        <dbReference type="ARBA" id="ARBA00023316"/>
    </source>
</evidence>
<dbReference type="GO" id="GO:0009252">
    <property type="term" value="P:peptidoglycan biosynthetic process"/>
    <property type="evidence" value="ECO:0007669"/>
    <property type="project" value="UniProtKB-UniPathway"/>
</dbReference>